<dbReference type="EMBL" id="JAANBB010000033">
    <property type="protein sequence ID" value="KAF7554363.1"/>
    <property type="molecule type" value="Genomic_DNA"/>
</dbReference>
<dbReference type="InterPro" id="IPR023173">
    <property type="entry name" value="NADPH_Cyt_P450_Rdtase_alpha"/>
</dbReference>
<dbReference type="PROSITE" id="PS50902">
    <property type="entry name" value="FLAVODOXIN_LIKE"/>
    <property type="match status" value="1"/>
</dbReference>
<dbReference type="Gene3D" id="2.40.30.10">
    <property type="entry name" value="Translation factors"/>
    <property type="match status" value="1"/>
</dbReference>
<evidence type="ECO:0000256" key="6">
    <source>
        <dbReference type="ARBA" id="ARBA00022857"/>
    </source>
</evidence>
<keyword evidence="6" id="KW-0521">NADP</keyword>
<evidence type="ECO:0000259" key="9">
    <source>
        <dbReference type="PROSITE" id="PS51384"/>
    </source>
</evidence>
<comment type="cofactor">
    <cofactor evidence="1">
        <name>FMN</name>
        <dbReference type="ChEBI" id="CHEBI:58210"/>
    </cofactor>
</comment>
<dbReference type="PANTHER" id="PTHR19384:SF108">
    <property type="entry name" value="NADPH--CYTOCHROME P450 REDUCTASE"/>
    <property type="match status" value="1"/>
</dbReference>
<evidence type="ECO:0000313" key="11">
    <source>
        <dbReference type="Proteomes" id="UP000722485"/>
    </source>
</evidence>
<evidence type="ECO:0000313" key="10">
    <source>
        <dbReference type="EMBL" id="KAF7554363.1"/>
    </source>
</evidence>
<dbReference type="InterPro" id="IPR017938">
    <property type="entry name" value="Riboflavin_synthase-like_b-brl"/>
</dbReference>
<dbReference type="InterPro" id="IPR001433">
    <property type="entry name" value="OxRdtase_FAD/NAD-bd"/>
</dbReference>
<feature type="domain" description="Flavodoxin-like" evidence="8">
    <location>
        <begin position="93"/>
        <end position="238"/>
    </location>
</feature>
<dbReference type="Pfam" id="PF00175">
    <property type="entry name" value="NAD_binding_1"/>
    <property type="match status" value="1"/>
</dbReference>
<dbReference type="InterPro" id="IPR003097">
    <property type="entry name" value="CysJ-like_FAD-binding"/>
</dbReference>
<evidence type="ECO:0000259" key="8">
    <source>
        <dbReference type="PROSITE" id="PS50902"/>
    </source>
</evidence>
<dbReference type="PRINTS" id="PR00371">
    <property type="entry name" value="FPNCR"/>
</dbReference>
<dbReference type="Proteomes" id="UP000722485">
    <property type="component" value="Unassembled WGS sequence"/>
</dbReference>
<dbReference type="InterPro" id="IPR029039">
    <property type="entry name" value="Flavoprotein-like_sf"/>
</dbReference>
<dbReference type="GO" id="GO:0010181">
    <property type="term" value="F:FMN binding"/>
    <property type="evidence" value="ECO:0007669"/>
    <property type="project" value="InterPro"/>
</dbReference>
<evidence type="ECO:0008006" key="12">
    <source>
        <dbReference type="Google" id="ProtNLM"/>
    </source>
</evidence>
<proteinExistence type="predicted"/>
<evidence type="ECO:0000256" key="4">
    <source>
        <dbReference type="ARBA" id="ARBA00022643"/>
    </source>
</evidence>
<dbReference type="Pfam" id="PF00667">
    <property type="entry name" value="FAD_binding_1"/>
    <property type="match status" value="1"/>
</dbReference>
<dbReference type="Gene3D" id="3.40.50.360">
    <property type="match status" value="1"/>
</dbReference>
<protein>
    <recommendedName>
        <fullName evidence="12">NADPH--cytochrome P450 reductase</fullName>
    </recommendedName>
</protein>
<reference evidence="10" key="1">
    <citation type="submission" date="2020-03" db="EMBL/GenBank/DDBJ databases">
        <title>Draft Genome Sequence of Cylindrodendrum hubeiense.</title>
        <authorList>
            <person name="Buettner E."/>
            <person name="Kellner H."/>
        </authorList>
    </citation>
    <scope>NUCLEOTIDE SEQUENCE</scope>
    <source>
        <strain evidence="10">IHI 201604</strain>
    </source>
</reference>
<evidence type="ECO:0000256" key="1">
    <source>
        <dbReference type="ARBA" id="ARBA00001917"/>
    </source>
</evidence>
<dbReference type="InterPro" id="IPR017927">
    <property type="entry name" value="FAD-bd_FR_type"/>
</dbReference>
<evidence type="ECO:0000256" key="7">
    <source>
        <dbReference type="ARBA" id="ARBA00023002"/>
    </source>
</evidence>
<gene>
    <name evidence="10" type="ORF">G7Z17_g2966</name>
</gene>
<sequence length="697" mass="76665">MANSLTLSDSQSQLWNDVVQSISQSLSPADLLLLPLVALGSAYVINRGSVFPKSDPYRYKFFERPQQSSGAGVQSQSRSRNIADAVSQSNADLVVFWGSQSGTAEGFAQRLARESHQRFKLKPIMADLSDYDAESLARLPASTLVIFIVSTYGEGDPSDNAQDFVSWMNSTAKSSLEHVRFAAFGCGNSNYLYFNKTVDEVTTAMSKFGATQILPTGKGNEATRTTEEDFMDWKEKLFSTLASDLGLSEQENGYEPLVDVVEQVSTPSDQLHLGRPFQKAASKTPLGGLGIIPVPVISNKILTQYVTQDRACVEVTVDLSAHAQVKYKTGDHIAVWPENPMEEVNRLIRILKIESTRDTAIKITQKSDYDDVKVPSLTTAEALFRFYLEICSPVPRETVSALALMSPSAKVKEALNSISKDRDTYATFLENYHLTLSRLLEYAVSLDPTISWDSLPLCFVIDALPTMQPRLYSIASSRVTSPRAVALAVSVKPSTLLGNPDAMIPGLASTYLSTQGPSGNSPTDAPKLYVQIRKSTFKLPVNSTIPLVMVAAGTGIAPFRAFLHERARLSSVGKQVGPMILFFGCQNQADYLYEEELDELRLGQLTGKLEVVTAFSRAGGKKTYVQDMVHSRRSDVTRMLGDDDAAFYICGAATMAKAVGNVLTEGTMEVRGWSETEALNWRAIRKKENRWFEDVWS</sequence>
<dbReference type="InterPro" id="IPR008254">
    <property type="entry name" value="Flavodoxin/NO_synth"/>
</dbReference>
<accession>A0A9P5LKG9</accession>
<keyword evidence="4" id="KW-0288">FMN</keyword>
<dbReference type="PANTHER" id="PTHR19384">
    <property type="entry name" value="NITRIC OXIDE SYNTHASE-RELATED"/>
    <property type="match status" value="1"/>
</dbReference>
<evidence type="ECO:0000256" key="5">
    <source>
        <dbReference type="ARBA" id="ARBA00022827"/>
    </source>
</evidence>
<name>A0A9P5LKG9_9HYPO</name>
<organism evidence="10 11">
    <name type="scientific">Cylindrodendrum hubeiense</name>
    <dbReference type="NCBI Taxonomy" id="595255"/>
    <lineage>
        <taxon>Eukaryota</taxon>
        <taxon>Fungi</taxon>
        <taxon>Dikarya</taxon>
        <taxon>Ascomycota</taxon>
        <taxon>Pezizomycotina</taxon>
        <taxon>Sordariomycetes</taxon>
        <taxon>Hypocreomycetidae</taxon>
        <taxon>Hypocreales</taxon>
        <taxon>Nectriaceae</taxon>
        <taxon>Cylindrodendrum</taxon>
    </lineage>
</organism>
<dbReference type="SUPFAM" id="SSF63380">
    <property type="entry name" value="Riboflavin synthase domain-like"/>
    <property type="match status" value="1"/>
</dbReference>
<dbReference type="SUPFAM" id="SSF52343">
    <property type="entry name" value="Ferredoxin reductase-like, C-terminal NADP-linked domain"/>
    <property type="match status" value="1"/>
</dbReference>
<dbReference type="Gene3D" id="3.40.50.80">
    <property type="entry name" value="Nucleotide-binding domain of ferredoxin-NADP reductase (FNR) module"/>
    <property type="match status" value="1"/>
</dbReference>
<keyword evidence="11" id="KW-1185">Reference proteome</keyword>
<dbReference type="InterPro" id="IPR001709">
    <property type="entry name" value="Flavoprot_Pyr_Nucl_cyt_Rdtase"/>
</dbReference>
<evidence type="ECO:0000256" key="2">
    <source>
        <dbReference type="ARBA" id="ARBA00001974"/>
    </source>
</evidence>
<dbReference type="FunFam" id="3.40.50.360:FF:000036">
    <property type="entry name" value="NADPH--cytochrome P450 reductase"/>
    <property type="match status" value="1"/>
</dbReference>
<dbReference type="InterPro" id="IPR001094">
    <property type="entry name" value="Flavdoxin-like"/>
</dbReference>
<dbReference type="GO" id="GO:0003958">
    <property type="term" value="F:NADPH-hemoprotein reductase activity"/>
    <property type="evidence" value="ECO:0007669"/>
    <property type="project" value="TreeGrafter"/>
</dbReference>
<dbReference type="OrthoDB" id="1856718at2759"/>
<comment type="cofactor">
    <cofactor evidence="2">
        <name>FAD</name>
        <dbReference type="ChEBI" id="CHEBI:57692"/>
    </cofactor>
</comment>
<dbReference type="PROSITE" id="PS51384">
    <property type="entry name" value="FAD_FR"/>
    <property type="match status" value="1"/>
</dbReference>
<feature type="domain" description="FAD-binding FR-type" evidence="9">
    <location>
        <begin position="289"/>
        <end position="540"/>
    </location>
</feature>
<comment type="caution">
    <text evidence="10">The sequence shown here is derived from an EMBL/GenBank/DDBJ whole genome shotgun (WGS) entry which is preliminary data.</text>
</comment>
<dbReference type="Pfam" id="PF00258">
    <property type="entry name" value="Flavodoxin_1"/>
    <property type="match status" value="1"/>
</dbReference>
<keyword evidence="5" id="KW-0274">FAD</keyword>
<dbReference type="InterPro" id="IPR039261">
    <property type="entry name" value="FNR_nucleotide-bd"/>
</dbReference>
<keyword evidence="7" id="KW-0560">Oxidoreductase</keyword>
<dbReference type="PRINTS" id="PR00369">
    <property type="entry name" value="FLAVODOXIN"/>
</dbReference>
<dbReference type="GO" id="GO:0005829">
    <property type="term" value="C:cytosol"/>
    <property type="evidence" value="ECO:0007669"/>
    <property type="project" value="TreeGrafter"/>
</dbReference>
<keyword evidence="3" id="KW-0285">Flavoprotein</keyword>
<evidence type="ECO:0000256" key="3">
    <source>
        <dbReference type="ARBA" id="ARBA00022630"/>
    </source>
</evidence>
<dbReference type="GO" id="GO:0050660">
    <property type="term" value="F:flavin adenine dinucleotide binding"/>
    <property type="evidence" value="ECO:0007669"/>
    <property type="project" value="TreeGrafter"/>
</dbReference>
<dbReference type="AlphaFoldDB" id="A0A9P5LKG9"/>
<dbReference type="SUPFAM" id="SSF52218">
    <property type="entry name" value="Flavoproteins"/>
    <property type="match status" value="1"/>
</dbReference>
<dbReference type="Gene3D" id="1.20.990.10">
    <property type="entry name" value="NADPH-cytochrome p450 Reductase, Chain A, domain 3"/>
    <property type="match status" value="1"/>
</dbReference>